<evidence type="ECO:0000256" key="2">
    <source>
        <dbReference type="SAM" id="Phobius"/>
    </source>
</evidence>
<comment type="caution">
    <text evidence="3">The sequence shown here is derived from an EMBL/GenBank/DDBJ whole genome shotgun (WGS) entry which is preliminary data.</text>
</comment>
<evidence type="ECO:0000313" key="3">
    <source>
        <dbReference type="EMBL" id="KAJ7783595.1"/>
    </source>
</evidence>
<dbReference type="EMBL" id="JARJLG010000002">
    <property type="protein sequence ID" value="KAJ7783595.1"/>
    <property type="molecule type" value="Genomic_DNA"/>
</dbReference>
<keyword evidence="2" id="KW-0472">Membrane</keyword>
<name>A0AAD7KDX3_9AGAR</name>
<evidence type="ECO:0000313" key="4">
    <source>
        <dbReference type="Proteomes" id="UP001215280"/>
    </source>
</evidence>
<reference evidence="3" key="1">
    <citation type="submission" date="2023-03" db="EMBL/GenBank/DDBJ databases">
        <title>Massive genome expansion in bonnet fungi (Mycena s.s.) driven by repeated elements and novel gene families across ecological guilds.</title>
        <authorList>
            <consortium name="Lawrence Berkeley National Laboratory"/>
            <person name="Harder C.B."/>
            <person name="Miyauchi S."/>
            <person name="Viragh M."/>
            <person name="Kuo A."/>
            <person name="Thoen E."/>
            <person name="Andreopoulos B."/>
            <person name="Lu D."/>
            <person name="Skrede I."/>
            <person name="Drula E."/>
            <person name="Henrissat B."/>
            <person name="Morin E."/>
            <person name="Kohler A."/>
            <person name="Barry K."/>
            <person name="LaButti K."/>
            <person name="Morin E."/>
            <person name="Salamov A."/>
            <person name="Lipzen A."/>
            <person name="Mereny Z."/>
            <person name="Hegedus B."/>
            <person name="Baldrian P."/>
            <person name="Stursova M."/>
            <person name="Weitz H."/>
            <person name="Taylor A."/>
            <person name="Grigoriev I.V."/>
            <person name="Nagy L.G."/>
            <person name="Martin F."/>
            <person name="Kauserud H."/>
        </authorList>
    </citation>
    <scope>NUCLEOTIDE SEQUENCE</scope>
    <source>
        <strain evidence="3">CBHHK188m</strain>
    </source>
</reference>
<gene>
    <name evidence="3" type="ORF">DFH07DRAFT_726892</name>
</gene>
<keyword evidence="2" id="KW-0812">Transmembrane</keyword>
<organism evidence="3 4">
    <name type="scientific">Mycena maculata</name>
    <dbReference type="NCBI Taxonomy" id="230809"/>
    <lineage>
        <taxon>Eukaryota</taxon>
        <taxon>Fungi</taxon>
        <taxon>Dikarya</taxon>
        <taxon>Basidiomycota</taxon>
        <taxon>Agaricomycotina</taxon>
        <taxon>Agaricomycetes</taxon>
        <taxon>Agaricomycetidae</taxon>
        <taxon>Agaricales</taxon>
        <taxon>Marasmiineae</taxon>
        <taxon>Mycenaceae</taxon>
        <taxon>Mycena</taxon>
    </lineage>
</organism>
<protein>
    <submittedName>
        <fullName evidence="3">Uncharacterized protein</fullName>
    </submittedName>
</protein>
<accession>A0AAD7KDX3</accession>
<keyword evidence="2" id="KW-1133">Transmembrane helix</keyword>
<dbReference type="AlphaFoldDB" id="A0AAD7KDX3"/>
<feature type="compositionally biased region" description="Basic and acidic residues" evidence="1">
    <location>
        <begin position="27"/>
        <end position="39"/>
    </location>
</feature>
<keyword evidence="4" id="KW-1185">Reference proteome</keyword>
<proteinExistence type="predicted"/>
<evidence type="ECO:0000256" key="1">
    <source>
        <dbReference type="SAM" id="MobiDB-lite"/>
    </source>
</evidence>
<feature type="region of interest" description="Disordered" evidence="1">
    <location>
        <begin position="1"/>
        <end position="39"/>
    </location>
</feature>
<sequence length="253" mass="29071">MSATIAILSQPHVRRTEPKKRAQLAPEQRKERTKARDTKQAEIDAAIGQWYADSLQLAEKLAETHKKKPKYFLEMMFQGGAKMVYQQNKQNPYNTFTAEKAAECCDRGESKNAAALHAEFDDEYYKLTEDDFVKRFQERHEKEVTLRCSTPHAKIQDVANISRNIKFLLAGLSMRVGVEGFFCIVRNSPDFSMQPQWFFTSRELEAYMPLATRRRWVTSEVRTKMEAFAVAGCNILSTCHLLCFISSLLLILG</sequence>
<dbReference type="Proteomes" id="UP001215280">
    <property type="component" value="Unassembled WGS sequence"/>
</dbReference>
<feature type="transmembrane region" description="Helical" evidence="2">
    <location>
        <begin position="227"/>
        <end position="252"/>
    </location>
</feature>